<evidence type="ECO:0000256" key="5">
    <source>
        <dbReference type="ARBA" id="ARBA00022989"/>
    </source>
</evidence>
<keyword evidence="4" id="KW-0677">Repeat</keyword>
<dbReference type="EnsemblMetazoa" id="HelroT62159">
    <property type="protein sequence ID" value="HelroP62159"/>
    <property type="gene ID" value="HelroG62159"/>
</dbReference>
<dbReference type="GO" id="GO:0009755">
    <property type="term" value="P:hormone-mediated signaling pathway"/>
    <property type="evidence" value="ECO:0000318"/>
    <property type="project" value="GO_Central"/>
</dbReference>
<feature type="transmembrane region" description="Helical" evidence="8">
    <location>
        <begin position="276"/>
        <end position="301"/>
    </location>
</feature>
<reference evidence="11" key="3">
    <citation type="submission" date="2015-06" db="UniProtKB">
        <authorList>
            <consortium name="EnsemblMetazoa"/>
        </authorList>
    </citation>
    <scope>IDENTIFICATION</scope>
</reference>
<reference evidence="10 12" key="2">
    <citation type="journal article" date="2013" name="Nature">
        <title>Insights into bilaterian evolution from three spiralian genomes.</title>
        <authorList>
            <person name="Simakov O."/>
            <person name="Marletaz F."/>
            <person name="Cho S.J."/>
            <person name="Edsinger-Gonzales E."/>
            <person name="Havlak P."/>
            <person name="Hellsten U."/>
            <person name="Kuo D.H."/>
            <person name="Larsson T."/>
            <person name="Lv J."/>
            <person name="Arendt D."/>
            <person name="Savage R."/>
            <person name="Osoegawa K."/>
            <person name="de Jong P."/>
            <person name="Grimwood J."/>
            <person name="Chapman J.A."/>
            <person name="Shapiro H."/>
            <person name="Aerts A."/>
            <person name="Otillar R.P."/>
            <person name="Terry A.Y."/>
            <person name="Boore J.L."/>
            <person name="Grigoriev I.V."/>
            <person name="Lindberg D.R."/>
            <person name="Seaver E.C."/>
            <person name="Weisblat D.A."/>
            <person name="Putnam N.H."/>
            <person name="Rokhsar D.S."/>
        </authorList>
    </citation>
    <scope>NUCLEOTIDE SEQUENCE</scope>
</reference>
<evidence type="ECO:0000256" key="4">
    <source>
        <dbReference type="ARBA" id="ARBA00022737"/>
    </source>
</evidence>
<evidence type="ECO:0000313" key="10">
    <source>
        <dbReference type="EMBL" id="ESO12464.1"/>
    </source>
</evidence>
<evidence type="ECO:0000313" key="11">
    <source>
        <dbReference type="EnsemblMetazoa" id="HelroP62159"/>
    </source>
</evidence>
<accession>T1FWW4</accession>
<dbReference type="PROSITE" id="PS50262">
    <property type="entry name" value="G_PROTEIN_RECEP_F1_2"/>
    <property type="match status" value="1"/>
</dbReference>
<dbReference type="InterPro" id="IPR008112">
    <property type="entry name" value="Relaxin_rcpt"/>
</dbReference>
<evidence type="ECO:0000256" key="1">
    <source>
        <dbReference type="ARBA" id="ARBA00004370"/>
    </source>
</evidence>
<evidence type="ECO:0000256" key="8">
    <source>
        <dbReference type="SAM" id="Phobius"/>
    </source>
</evidence>
<dbReference type="KEGG" id="hro:HELRODRAFT_62159"/>
<dbReference type="HOGENOM" id="CLU_006130_0_1_1"/>
<evidence type="ECO:0000256" key="7">
    <source>
        <dbReference type="ARBA" id="ARBA00023180"/>
    </source>
</evidence>
<feature type="transmembrane region" description="Helical" evidence="8">
    <location>
        <begin position="122"/>
        <end position="143"/>
    </location>
</feature>
<dbReference type="eggNOG" id="KOG2087">
    <property type="taxonomic scope" value="Eukaryota"/>
</dbReference>
<dbReference type="Pfam" id="PF00001">
    <property type="entry name" value="7tm_1"/>
    <property type="match status" value="1"/>
</dbReference>
<evidence type="ECO:0000256" key="2">
    <source>
        <dbReference type="ARBA" id="ARBA00022614"/>
    </source>
</evidence>
<dbReference type="OrthoDB" id="2101615at2759"/>
<evidence type="ECO:0000256" key="6">
    <source>
        <dbReference type="ARBA" id="ARBA00023136"/>
    </source>
</evidence>
<keyword evidence="3 8" id="KW-0812">Transmembrane</keyword>
<dbReference type="SUPFAM" id="SSF81321">
    <property type="entry name" value="Family A G protein-coupled receptor-like"/>
    <property type="match status" value="1"/>
</dbReference>
<dbReference type="GO" id="GO:0005886">
    <property type="term" value="C:plasma membrane"/>
    <property type="evidence" value="ECO:0000318"/>
    <property type="project" value="GO_Central"/>
</dbReference>
<keyword evidence="6 8" id="KW-0472">Membrane</keyword>
<proteinExistence type="predicted"/>
<protein>
    <recommendedName>
        <fullName evidence="9">G-protein coupled receptors family 1 profile domain-containing protein</fullName>
    </recommendedName>
</protein>
<dbReference type="STRING" id="6412.T1FWW4"/>
<dbReference type="PANTHER" id="PTHR24372">
    <property type="entry name" value="GLYCOPROTEIN HORMONE RECEPTOR"/>
    <property type="match status" value="1"/>
</dbReference>
<evidence type="ECO:0000256" key="3">
    <source>
        <dbReference type="ARBA" id="ARBA00022692"/>
    </source>
</evidence>
<dbReference type="CTD" id="20213312"/>
<dbReference type="Gene3D" id="1.20.1070.10">
    <property type="entry name" value="Rhodopsin 7-helix transmembrane proteins"/>
    <property type="match status" value="1"/>
</dbReference>
<feature type="transmembrane region" description="Helical" evidence="8">
    <location>
        <begin position="164"/>
        <end position="185"/>
    </location>
</feature>
<dbReference type="InterPro" id="IPR017452">
    <property type="entry name" value="GPCR_Rhodpsn_7TM"/>
</dbReference>
<organism evidence="11 12">
    <name type="scientific">Helobdella robusta</name>
    <name type="common">Californian leech</name>
    <dbReference type="NCBI Taxonomy" id="6412"/>
    <lineage>
        <taxon>Eukaryota</taxon>
        <taxon>Metazoa</taxon>
        <taxon>Spiralia</taxon>
        <taxon>Lophotrochozoa</taxon>
        <taxon>Annelida</taxon>
        <taxon>Clitellata</taxon>
        <taxon>Hirudinea</taxon>
        <taxon>Rhynchobdellida</taxon>
        <taxon>Glossiphoniidae</taxon>
        <taxon>Helobdella</taxon>
    </lineage>
</organism>
<reference evidence="12" key="1">
    <citation type="submission" date="2012-12" db="EMBL/GenBank/DDBJ databases">
        <authorList>
            <person name="Hellsten U."/>
            <person name="Grimwood J."/>
            <person name="Chapman J.A."/>
            <person name="Shapiro H."/>
            <person name="Aerts A."/>
            <person name="Otillar R.P."/>
            <person name="Terry A.Y."/>
            <person name="Boore J.L."/>
            <person name="Simakov O."/>
            <person name="Marletaz F."/>
            <person name="Cho S.-J."/>
            <person name="Edsinger-Gonzales E."/>
            <person name="Havlak P."/>
            <person name="Kuo D.-H."/>
            <person name="Larsson T."/>
            <person name="Lv J."/>
            <person name="Arendt D."/>
            <person name="Savage R."/>
            <person name="Osoegawa K."/>
            <person name="de Jong P."/>
            <person name="Lindberg D.R."/>
            <person name="Seaver E.C."/>
            <person name="Weisblat D.A."/>
            <person name="Putnam N.H."/>
            <person name="Grigoriev I.V."/>
            <person name="Rokhsar D.S."/>
        </authorList>
    </citation>
    <scope>NUCLEOTIDE SEQUENCE</scope>
</reference>
<dbReference type="FunFam" id="1.20.1070.10:FF:000023">
    <property type="entry name" value="Relaxin family peptide receptor 1"/>
    <property type="match status" value="1"/>
</dbReference>
<dbReference type="Proteomes" id="UP000015101">
    <property type="component" value="Unassembled WGS sequence"/>
</dbReference>
<keyword evidence="5 8" id="KW-1133">Transmembrane helix</keyword>
<dbReference type="InParanoid" id="T1FWW4"/>
<evidence type="ECO:0000313" key="12">
    <source>
        <dbReference type="Proteomes" id="UP000015101"/>
    </source>
</evidence>
<feature type="transmembrane region" description="Helical" evidence="8">
    <location>
        <begin position="307"/>
        <end position="330"/>
    </location>
</feature>
<dbReference type="GO" id="GO:0008528">
    <property type="term" value="F:G protein-coupled peptide receptor activity"/>
    <property type="evidence" value="ECO:0000318"/>
    <property type="project" value="GO_Central"/>
</dbReference>
<keyword evidence="12" id="KW-1185">Reference proteome</keyword>
<dbReference type="OMA" id="CHHAMTS"/>
<keyword evidence="2" id="KW-0433">Leucine-rich repeat</keyword>
<dbReference type="PRINTS" id="PR01739">
    <property type="entry name" value="RELAXINR"/>
</dbReference>
<dbReference type="RefSeq" id="XP_009009184.1">
    <property type="nucleotide sequence ID" value="XM_009010936.1"/>
</dbReference>
<gene>
    <name evidence="11" type="primary">20213312</name>
    <name evidence="10" type="ORF">HELRODRAFT_62159</name>
</gene>
<dbReference type="AlphaFoldDB" id="T1FWW4"/>
<dbReference type="GeneID" id="20213312"/>
<sequence>MDTTTNSHFSRFEMCRYVPHIMVCEPKTDGISSVSNLLHFSVLGFSVWIVAFITCFGNAMVIICRIVLNEEKNVHSLFIKNLAAADFMLGIYLLIIASHDVLYRNQYNVYAMKWMDGWTCQVTGFIGTLALEVSVLILTCMSIECSLTVSFPLKPRIMTIHRAGLVLTFIWVSGVVIAGVPIVFLSSFGRFYGDNGVCLPFHIHDPFVNGWQYSTFIFIFINLSAIVIITVCYTVIFFSLKYTRTKIPNIVDMYDNENNLGNKVMKRKIQTVDKRLFLIVWTNVLCWFPITLIKIMALNSITISDSFYAWLTIFVVPINSALNPIIYSVTTASFKQKILKHYRVPVLGNGIQNMTFTVGEKFKSYIIYLFEFNF</sequence>
<dbReference type="PRINTS" id="PR00237">
    <property type="entry name" value="GPCRRHODOPSN"/>
</dbReference>
<comment type="subcellular location">
    <subcellularLocation>
        <location evidence="1">Membrane</location>
    </subcellularLocation>
</comment>
<name>T1FWW4_HELRO</name>
<feature type="transmembrane region" description="Helical" evidence="8">
    <location>
        <begin position="45"/>
        <end position="68"/>
    </location>
</feature>
<feature type="transmembrane region" description="Helical" evidence="8">
    <location>
        <begin position="80"/>
        <end position="102"/>
    </location>
</feature>
<dbReference type="PANTHER" id="PTHR24372:SF80">
    <property type="entry name" value="FI21465P1-RELATED"/>
    <property type="match status" value="1"/>
</dbReference>
<dbReference type="EMBL" id="AMQM01000171">
    <property type="status" value="NOT_ANNOTATED_CDS"/>
    <property type="molecule type" value="Genomic_DNA"/>
</dbReference>
<dbReference type="InterPro" id="IPR000276">
    <property type="entry name" value="GPCR_Rhodpsn"/>
</dbReference>
<dbReference type="EMBL" id="KB095811">
    <property type="protein sequence ID" value="ESO12464.1"/>
    <property type="molecule type" value="Genomic_DNA"/>
</dbReference>
<dbReference type="GO" id="GO:0007189">
    <property type="term" value="P:adenylate cyclase-activating G protein-coupled receptor signaling pathway"/>
    <property type="evidence" value="ECO:0000318"/>
    <property type="project" value="GO_Central"/>
</dbReference>
<keyword evidence="7" id="KW-0325">Glycoprotein</keyword>
<evidence type="ECO:0000259" key="9">
    <source>
        <dbReference type="PROSITE" id="PS50262"/>
    </source>
</evidence>
<feature type="transmembrane region" description="Helical" evidence="8">
    <location>
        <begin position="216"/>
        <end position="240"/>
    </location>
</feature>
<feature type="domain" description="G-protein coupled receptors family 1 profile" evidence="9">
    <location>
        <begin position="57"/>
        <end position="327"/>
    </location>
</feature>